<keyword evidence="16" id="KW-1185">Reference proteome</keyword>
<dbReference type="PROSITE" id="PS50261">
    <property type="entry name" value="G_PROTEIN_RECEP_F2_4"/>
    <property type="match status" value="1"/>
</dbReference>
<dbReference type="InterPro" id="IPR036364">
    <property type="entry name" value="SEA_dom_sf"/>
</dbReference>
<dbReference type="PRINTS" id="PR01695">
    <property type="entry name" value="IGHEPTARCPTR"/>
</dbReference>
<evidence type="ECO:0000256" key="3">
    <source>
        <dbReference type="ARBA" id="ARBA00022475"/>
    </source>
</evidence>
<dbReference type="SMART" id="SM00200">
    <property type="entry name" value="SEA"/>
    <property type="match status" value="1"/>
</dbReference>
<feature type="transmembrane region" description="Helical" evidence="10">
    <location>
        <begin position="1275"/>
        <end position="1299"/>
    </location>
</feature>
<evidence type="ECO:0000256" key="5">
    <source>
        <dbReference type="ARBA" id="ARBA00022729"/>
    </source>
</evidence>
<dbReference type="Ensembl" id="ENSECRT00000028133.1">
    <property type="protein sequence ID" value="ENSECRP00000027557.1"/>
    <property type="gene ID" value="ENSECRG00000018654.1"/>
</dbReference>
<dbReference type="Pfam" id="PF01390">
    <property type="entry name" value="SEA"/>
    <property type="match status" value="1"/>
</dbReference>
<dbReference type="Pfam" id="PF25387">
    <property type="entry name" value="ADGRF3_N"/>
    <property type="match status" value="1"/>
</dbReference>
<reference evidence="15" key="2">
    <citation type="submission" date="2025-09" db="UniProtKB">
        <authorList>
            <consortium name="Ensembl"/>
        </authorList>
    </citation>
    <scope>IDENTIFICATION</scope>
</reference>
<evidence type="ECO:0000256" key="4">
    <source>
        <dbReference type="ARBA" id="ARBA00022692"/>
    </source>
</evidence>
<sequence length="1373" mass="148999">MCVKEQERQIDLQKAALLPPQMTSDFRTKRCFAWSNEHLPKSSDCLHTEMAIKRMLLCSWILLCLSITVRAEIEHLSTDQSYSLQRSILLSESNLSKSRAKRAAPATSYILDLELNISDISVLSKIEMLLQSLMFPVNVSNTTQITNVSLTTICTPVGQSMWCNCTGGLVWTSANCSTYGDCYGLYTDNTCGCIKGMPMSGSYCQPKPPPTTPITSTMTASTTTITSTTTGLHNPKINVSVQFKINADFTTDLTNKSSVAYQNLKGKIEKAVTASYSKTPGFQSVEVIGFGPGSIAINMSVTFDNSSLATVNNVTAQNNIITNALQSQNITVVDGSFQVVLYVPVNFNASPSPPQDGNNLTLTCPVQPNGVFSYWVLPNNQRINAVNYSVILNTTLVVNNIVSTNDSGVYTCVYALNGTTYNAQQTITIIPLMICDSNITLFCDQPKNITCCVKSTNFIFNWTLNPITGVNGTQQYYNESCSIFTLQSNTSCTSNNGFVNCTAYNSPLQLSINQIVTVRTILLGSVTVQFTPPTSTVGDSTTAACTTTTVGAYDNISWVIVQNGINVPLSNSSSITINGKKITFFYMTQNMSGTYYCIYTYIGRKINGSASTTVYSLPVVTVNPVMANVKCNKTTSLACCVASDITNVVVTTETQTLPSPTKVSIGSLTCYNYTTNIICMSHQEFNFQCTATNPAGRQGSPGIMMISSFNDNSACNDTNFGLGAEDAISISNNCPPGQTGTITAMCINKSWQPTLTNCTLSVIQDILITSQNDIQNTAQLQAKLPALIELLNVSIANNSQEVTASFGTISSVVQTLEIFSQAVKSITVSSAEMSGFIHTVSVLISPNSTTTWQTMNNNNATQNFSSNLLKSVEAFSSSFSITNGTDFSVQTSELDLRATKVNNSNYNETFTNFNTSGSVSILKTALGTHTETVIVSIVYATLSEILPKNINSNFSVNSIVLTTTVVNTSVNNVALGFGTNNKSLGNPQCVFWNFNLSGLGAGGWDTYGCSLNSNTSDLVTCSCNHTTSFSILMSPEYNFSKAQDQILTYISAIGLGISMGSLVLCLIIEILVWQRVTKNKTSYIRHVCIVNIAISLLIADIWFIIGFVIKAGLPSCSAAVFFTHFFYLAMFFWMLSLALLLFFRTVMVFKDLAKSHLMAIAFCLGYGCPVIIAVVTVATTASAKVYTRDNVCWLNWNDSKAMLAFIIPALVIIAINMVILLVVIVKLLRPSLGVRPRDEERSNLKIVGRSIAILTPFFGLTWGFGIGVAVAPGNFGINVVFVILNAFQGFFILVFGTLLDSKIREALFRTLSLSRLSTFQTKSTSLDKPSNRVNESFTPSFNIFGKKGNYNISDASRQFSSTTSDSNSYSVLN</sequence>
<evidence type="ECO:0000256" key="9">
    <source>
        <dbReference type="ARBA" id="ARBA00023180"/>
    </source>
</evidence>
<dbReference type="GeneID" id="114643059"/>
<dbReference type="InterPro" id="IPR008078">
    <property type="entry name" value="GPCR_2_Ig-hepta-like_rcpt"/>
</dbReference>
<protein>
    <submittedName>
        <fullName evidence="15">Adhesion G protein-coupled receptor F5-like</fullName>
    </submittedName>
</protein>
<evidence type="ECO:0000256" key="1">
    <source>
        <dbReference type="ARBA" id="ARBA00004651"/>
    </source>
</evidence>
<gene>
    <name evidence="15" type="primary">LOC114643059</name>
</gene>
<evidence type="ECO:0000256" key="8">
    <source>
        <dbReference type="ARBA" id="ARBA00023157"/>
    </source>
</evidence>
<dbReference type="FunFam" id="1.20.1070.10:FF:000058">
    <property type="entry name" value="Adhesion G protein-coupled receptor F5"/>
    <property type="match status" value="1"/>
</dbReference>
<keyword evidence="7 10" id="KW-0472">Membrane</keyword>
<dbReference type="PROSITE" id="PS50221">
    <property type="entry name" value="GAIN_B"/>
    <property type="match status" value="1"/>
</dbReference>
<feature type="transmembrane region" description="Helical" evidence="10">
    <location>
        <begin position="1121"/>
        <end position="1143"/>
    </location>
</feature>
<comment type="similarity">
    <text evidence="2">Belongs to the G-protein coupled receptor 2 family. Adhesion G-protein coupled receptor (ADGR) subfamily.</text>
</comment>
<dbReference type="InterPro" id="IPR000203">
    <property type="entry name" value="GPS"/>
</dbReference>
<dbReference type="SUPFAM" id="SSF48726">
    <property type="entry name" value="Immunoglobulin"/>
    <property type="match status" value="2"/>
</dbReference>
<dbReference type="InterPro" id="IPR003599">
    <property type="entry name" value="Ig_sub"/>
</dbReference>
<dbReference type="PROSITE" id="PS50024">
    <property type="entry name" value="SEA"/>
    <property type="match status" value="1"/>
</dbReference>
<dbReference type="GeneTree" id="ENSGT00940000154603"/>
<keyword evidence="9" id="KW-0325">Glycoprotein</keyword>
<dbReference type="InterPro" id="IPR036179">
    <property type="entry name" value="Ig-like_dom_sf"/>
</dbReference>
<feature type="transmembrane region" description="Helical" evidence="10">
    <location>
        <begin position="1083"/>
        <end position="1109"/>
    </location>
</feature>
<feature type="domain" description="Ig-like" evidence="14">
    <location>
        <begin position="344"/>
        <end position="428"/>
    </location>
</feature>
<evidence type="ECO:0000313" key="16">
    <source>
        <dbReference type="Proteomes" id="UP000694620"/>
    </source>
</evidence>
<dbReference type="InterPro" id="IPR000082">
    <property type="entry name" value="SEA_dom"/>
</dbReference>
<evidence type="ECO:0000259" key="11">
    <source>
        <dbReference type="PROSITE" id="PS50024"/>
    </source>
</evidence>
<feature type="domain" description="GAIN-B" evidence="12">
    <location>
        <begin position="897"/>
        <end position="1039"/>
    </location>
</feature>
<evidence type="ECO:0000256" key="7">
    <source>
        <dbReference type="ARBA" id="ARBA00023136"/>
    </source>
</evidence>
<dbReference type="InterPro" id="IPR051587">
    <property type="entry name" value="Adhesion_GPCR"/>
</dbReference>
<dbReference type="InterPro" id="IPR007110">
    <property type="entry name" value="Ig-like_dom"/>
</dbReference>
<dbReference type="Gene3D" id="2.60.220.50">
    <property type="match status" value="1"/>
</dbReference>
<dbReference type="SMART" id="SM00303">
    <property type="entry name" value="GPS"/>
    <property type="match status" value="1"/>
</dbReference>
<dbReference type="Pfam" id="PF01825">
    <property type="entry name" value="GPS"/>
    <property type="match status" value="1"/>
</dbReference>
<dbReference type="GO" id="GO:0007189">
    <property type="term" value="P:adenylate cyclase-activating G protein-coupled receptor signaling pathway"/>
    <property type="evidence" value="ECO:0007669"/>
    <property type="project" value="TreeGrafter"/>
</dbReference>
<dbReference type="PROSITE" id="PS50835">
    <property type="entry name" value="IG_LIKE"/>
    <property type="match status" value="2"/>
</dbReference>
<dbReference type="GO" id="GO:0005886">
    <property type="term" value="C:plasma membrane"/>
    <property type="evidence" value="ECO:0007669"/>
    <property type="project" value="UniProtKB-SubCell"/>
</dbReference>
<dbReference type="InterPro" id="IPR057244">
    <property type="entry name" value="GAIN_B"/>
</dbReference>
<evidence type="ECO:0000313" key="15">
    <source>
        <dbReference type="Ensembl" id="ENSECRP00000027557.1"/>
    </source>
</evidence>
<feature type="transmembrane region" description="Helical" evidence="10">
    <location>
        <begin position="1201"/>
        <end position="1225"/>
    </location>
</feature>
<dbReference type="Gene3D" id="1.20.1070.10">
    <property type="entry name" value="Rhodopsin 7-helix transmembrane proteins"/>
    <property type="match status" value="1"/>
</dbReference>
<dbReference type="SMART" id="SM00409">
    <property type="entry name" value="IG"/>
    <property type="match status" value="2"/>
</dbReference>
<dbReference type="PANTHER" id="PTHR45813:SF4">
    <property type="entry name" value="ADHESION G PROTEIN-COUPLED RECEPTOR F5"/>
    <property type="match status" value="1"/>
</dbReference>
<dbReference type="Gene3D" id="2.60.40.10">
    <property type="entry name" value="Immunoglobulins"/>
    <property type="match status" value="1"/>
</dbReference>
<keyword evidence="3" id="KW-1003">Cell membrane</keyword>
<dbReference type="GO" id="GO:0004930">
    <property type="term" value="F:G protein-coupled receptor activity"/>
    <property type="evidence" value="ECO:0007669"/>
    <property type="project" value="InterPro"/>
</dbReference>
<keyword evidence="4 10" id="KW-0812">Transmembrane</keyword>
<dbReference type="CDD" id="cd15932">
    <property type="entry name" value="7tmB2_GPR116-like_Adhesion_VI"/>
    <property type="match status" value="1"/>
</dbReference>
<keyword evidence="5" id="KW-0732">Signal</keyword>
<reference evidence="15" key="1">
    <citation type="submission" date="2025-08" db="UniProtKB">
        <authorList>
            <consortium name="Ensembl"/>
        </authorList>
    </citation>
    <scope>IDENTIFICATION</scope>
</reference>
<feature type="transmembrane region" description="Helical" evidence="10">
    <location>
        <begin position="1046"/>
        <end position="1071"/>
    </location>
</feature>
<evidence type="ECO:0000259" key="14">
    <source>
        <dbReference type="PROSITE" id="PS50835"/>
    </source>
</evidence>
<feature type="transmembrane region" description="Helical" evidence="10">
    <location>
        <begin position="1155"/>
        <end position="1181"/>
    </location>
</feature>
<evidence type="ECO:0000259" key="13">
    <source>
        <dbReference type="PROSITE" id="PS50261"/>
    </source>
</evidence>
<dbReference type="InterPro" id="IPR013783">
    <property type="entry name" value="Ig-like_fold"/>
</dbReference>
<accession>A0A8C4XF80</accession>
<dbReference type="Gene3D" id="3.30.70.960">
    <property type="entry name" value="SEA domain"/>
    <property type="match status" value="1"/>
</dbReference>
<dbReference type="SUPFAM" id="SSF82671">
    <property type="entry name" value="SEA domain"/>
    <property type="match status" value="1"/>
</dbReference>
<name>A0A8C4XF80_ERPCA</name>
<dbReference type="InterPro" id="IPR017981">
    <property type="entry name" value="GPCR_2-like_7TM"/>
</dbReference>
<dbReference type="GO" id="GO:0007166">
    <property type="term" value="P:cell surface receptor signaling pathway"/>
    <property type="evidence" value="ECO:0007669"/>
    <property type="project" value="InterPro"/>
</dbReference>
<dbReference type="OrthoDB" id="10040049at2759"/>
<keyword evidence="6 10" id="KW-1133">Transmembrane helix</keyword>
<dbReference type="PRINTS" id="PR00249">
    <property type="entry name" value="GPCRSECRETIN"/>
</dbReference>
<evidence type="ECO:0000259" key="12">
    <source>
        <dbReference type="PROSITE" id="PS50221"/>
    </source>
</evidence>
<dbReference type="RefSeq" id="XP_051781590.1">
    <property type="nucleotide sequence ID" value="XM_051925630.1"/>
</dbReference>
<comment type="subcellular location">
    <subcellularLocation>
        <location evidence="1">Cell membrane</location>
        <topology evidence="1">Multi-pass membrane protein</topology>
    </subcellularLocation>
</comment>
<dbReference type="Proteomes" id="UP000694620">
    <property type="component" value="Unassembled WGS sequence"/>
</dbReference>
<dbReference type="InterPro" id="IPR057400">
    <property type="entry name" value="ADGRF3/5_N"/>
</dbReference>
<evidence type="ECO:0000256" key="2">
    <source>
        <dbReference type="ARBA" id="ARBA00007343"/>
    </source>
</evidence>
<evidence type="ECO:0000256" key="6">
    <source>
        <dbReference type="ARBA" id="ARBA00022989"/>
    </source>
</evidence>
<proteinExistence type="inferred from homology"/>
<dbReference type="Pfam" id="PF00002">
    <property type="entry name" value="7tm_2"/>
    <property type="match status" value="1"/>
</dbReference>
<feature type="domain" description="SEA" evidence="11">
    <location>
        <begin position="233"/>
        <end position="344"/>
    </location>
</feature>
<feature type="transmembrane region" description="Helical" evidence="10">
    <location>
        <begin position="1246"/>
        <end position="1269"/>
    </location>
</feature>
<dbReference type="PANTHER" id="PTHR45813">
    <property type="entry name" value="IG-LIKE DOMAIN-CONTAINING PROTEIN"/>
    <property type="match status" value="1"/>
</dbReference>
<keyword evidence="8" id="KW-1015">Disulfide bond</keyword>
<dbReference type="InterPro" id="IPR000832">
    <property type="entry name" value="GPCR_2_secretin-like"/>
</dbReference>
<dbReference type="InterPro" id="IPR046338">
    <property type="entry name" value="GAIN_dom_sf"/>
</dbReference>
<feature type="domain" description="Ig-like" evidence="14">
    <location>
        <begin position="524"/>
        <end position="616"/>
    </location>
</feature>
<organism evidence="15 16">
    <name type="scientific">Erpetoichthys calabaricus</name>
    <name type="common">Rope fish</name>
    <name type="synonym">Calamoichthys calabaricus</name>
    <dbReference type="NCBI Taxonomy" id="27687"/>
    <lineage>
        <taxon>Eukaryota</taxon>
        <taxon>Metazoa</taxon>
        <taxon>Chordata</taxon>
        <taxon>Craniata</taxon>
        <taxon>Vertebrata</taxon>
        <taxon>Euteleostomi</taxon>
        <taxon>Actinopterygii</taxon>
        <taxon>Polypteriformes</taxon>
        <taxon>Polypteridae</taxon>
        <taxon>Erpetoichthys</taxon>
    </lineage>
</organism>
<feature type="domain" description="G-protein coupled receptors family 2 profile 2" evidence="13">
    <location>
        <begin position="1047"/>
        <end position="1300"/>
    </location>
</feature>
<evidence type="ECO:0000256" key="10">
    <source>
        <dbReference type="SAM" id="Phobius"/>
    </source>
</evidence>